<organism evidence="1 2">
    <name type="scientific">Leptotrichia trevisanii</name>
    <dbReference type="NCBI Taxonomy" id="109328"/>
    <lineage>
        <taxon>Bacteria</taxon>
        <taxon>Fusobacteriati</taxon>
        <taxon>Fusobacteriota</taxon>
        <taxon>Fusobacteriia</taxon>
        <taxon>Fusobacteriales</taxon>
        <taxon>Leptotrichiaceae</taxon>
        <taxon>Leptotrichia</taxon>
    </lineage>
</organism>
<evidence type="ECO:0000313" key="1">
    <source>
        <dbReference type="EMBL" id="BBM45541.1"/>
    </source>
</evidence>
<dbReference type="OrthoDB" id="82416at2"/>
<name>A0A510K472_9FUSO</name>
<evidence type="ECO:0008006" key="3">
    <source>
        <dbReference type="Google" id="ProtNLM"/>
    </source>
</evidence>
<dbReference type="AlphaFoldDB" id="A0A510K472"/>
<evidence type="ECO:0000313" key="2">
    <source>
        <dbReference type="Proteomes" id="UP000422644"/>
    </source>
</evidence>
<dbReference type="GO" id="GO:0006457">
    <property type="term" value="P:protein folding"/>
    <property type="evidence" value="ECO:0007669"/>
    <property type="project" value="InterPro"/>
</dbReference>
<gene>
    <name evidence="1" type="ORF">JMUB3870_1661</name>
</gene>
<dbReference type="GO" id="GO:0051087">
    <property type="term" value="F:protein-folding chaperone binding"/>
    <property type="evidence" value="ECO:0007669"/>
    <property type="project" value="InterPro"/>
</dbReference>
<proteinExistence type="predicted"/>
<dbReference type="GO" id="GO:0000774">
    <property type="term" value="F:adenyl-nucleotide exchange factor activity"/>
    <property type="evidence" value="ECO:0007669"/>
    <property type="project" value="InterPro"/>
</dbReference>
<dbReference type="Pfam" id="PF01025">
    <property type="entry name" value="GrpE"/>
    <property type="match status" value="1"/>
</dbReference>
<dbReference type="Proteomes" id="UP000422644">
    <property type="component" value="Chromosome"/>
</dbReference>
<dbReference type="GO" id="GO:0042803">
    <property type="term" value="F:protein homodimerization activity"/>
    <property type="evidence" value="ECO:0007669"/>
    <property type="project" value="InterPro"/>
</dbReference>
<sequence length="198" mass="23415">MEKEEMEEKEKVNFEVKGNNDKIDEILENIGSINDKLNGMNELFLKKIQSTSFEKEIADKLHEEIQEYRNDLHFQLVKPLILDFINMRESMKKGVGNFRKKTDEEKLKLLQSYIEEIEIILENNDIEIYETENGKNIEFDAKRQKIMKKIKTSDEELHGKIYTISSSGYMHKGKVILPEKVEVYIHKKDEEKDEVKGE</sequence>
<dbReference type="InterPro" id="IPR000740">
    <property type="entry name" value="GrpE"/>
</dbReference>
<keyword evidence="2" id="KW-1185">Reference proteome</keyword>
<protein>
    <recommendedName>
        <fullName evidence="3">Nucleotide exchange factor GrpE</fullName>
    </recommendedName>
</protein>
<dbReference type="RefSeq" id="WP_155282907.1">
    <property type="nucleotide sequence ID" value="NZ_AP019831.1"/>
</dbReference>
<dbReference type="EMBL" id="AP019831">
    <property type="protein sequence ID" value="BBM45541.1"/>
    <property type="molecule type" value="Genomic_DNA"/>
</dbReference>
<reference evidence="1 2" key="1">
    <citation type="submission" date="2019-07" db="EMBL/GenBank/DDBJ databases">
        <title>Complete Genome Sequence of Leptotrichia trevisanii Strain JMUB3870.</title>
        <authorList>
            <person name="Watanabe S."/>
            <person name="Cui L."/>
        </authorList>
    </citation>
    <scope>NUCLEOTIDE SEQUENCE [LARGE SCALE GENOMIC DNA]</scope>
    <source>
        <strain evidence="1 2">JMUB3870</strain>
    </source>
</reference>
<accession>A0A510K472</accession>